<reference evidence="4" key="2">
    <citation type="submission" date="2016-06" db="EMBL/GenBank/DDBJ databases">
        <title>The genome of a short-lived fish provides insights into sex chromosome evolution and the genetic control of aging.</title>
        <authorList>
            <person name="Reichwald K."/>
            <person name="Felder M."/>
            <person name="Petzold A."/>
            <person name="Koch P."/>
            <person name="Groth M."/>
            <person name="Platzer M."/>
        </authorList>
    </citation>
    <scope>NUCLEOTIDE SEQUENCE</scope>
    <source>
        <tissue evidence="4">Brain</tissue>
    </source>
</reference>
<dbReference type="SMART" id="SM00343">
    <property type="entry name" value="ZnF_C2HC"/>
    <property type="match status" value="1"/>
</dbReference>
<evidence type="ECO:0000256" key="2">
    <source>
        <dbReference type="SAM" id="MobiDB-lite"/>
    </source>
</evidence>
<sequence>MTDTQTRDGGLTPVSGQPGAAMSTGYGPRQVPGTVVHGRGLPPRFDGEEARYHIWEARFLAYMKTIGLKEVILGRELATGANDAQEAEELGRKNELAYAELCGCLDDKTLTLILYEAPDDGKKSLEILRRHFESEEKPRIVGLYTELTNVQMANGEELADYLARVEKIVAALNRAKETLSDALLVAMVLKGLTDEYGPFSVHVTQTREMLTFAEFKARLRSFECTLRYRGKPRSDEVMTASYKTSKPKFREEKRYFNGECFICEKTGHKARDCRDKDKKLRRKVVGAHSSHKVVTVMDTEQVIHNTKDKRKPAKEEEEYVLRLSEWKPHGAEQQGLLVDSGASAHIITEEEAFIRFDETFRPENHVMQLADGTRITRSVKRKGDAQIQLTDCDGRVVSVKLTGALLIPGYPQNILSVDAATSKGARFNFENKNNKMILPDGTTCAMKTQSDW</sequence>
<dbReference type="InterPro" id="IPR001878">
    <property type="entry name" value="Znf_CCHC"/>
</dbReference>
<accession>A0A1A8GSD1</accession>
<keyword evidence="1" id="KW-0479">Metal-binding</keyword>
<dbReference type="Pfam" id="PF14223">
    <property type="entry name" value="Retrotran_gag_2"/>
    <property type="match status" value="1"/>
</dbReference>
<gene>
    <name evidence="4" type="primary">Nfu_g_1_023622</name>
</gene>
<dbReference type="Gene3D" id="4.10.60.10">
    <property type="entry name" value="Zinc finger, CCHC-type"/>
    <property type="match status" value="1"/>
</dbReference>
<feature type="domain" description="CCHC-type" evidence="3">
    <location>
        <begin position="260"/>
        <end position="275"/>
    </location>
</feature>
<reference evidence="4" key="1">
    <citation type="submission" date="2016-05" db="EMBL/GenBank/DDBJ databases">
        <authorList>
            <person name="Lavstsen T."/>
            <person name="Jespersen J.S."/>
        </authorList>
    </citation>
    <scope>NUCLEOTIDE SEQUENCE</scope>
    <source>
        <tissue evidence="4">Brain</tissue>
    </source>
</reference>
<dbReference type="EMBL" id="HAEC01006688">
    <property type="protein sequence ID" value="SBQ74826.1"/>
    <property type="molecule type" value="Transcribed_RNA"/>
</dbReference>
<evidence type="ECO:0000259" key="3">
    <source>
        <dbReference type="PROSITE" id="PS50158"/>
    </source>
</evidence>
<dbReference type="PROSITE" id="PS50158">
    <property type="entry name" value="ZF_CCHC"/>
    <property type="match status" value="1"/>
</dbReference>
<evidence type="ECO:0000256" key="1">
    <source>
        <dbReference type="PROSITE-ProRule" id="PRU00047"/>
    </source>
</evidence>
<evidence type="ECO:0000313" key="4">
    <source>
        <dbReference type="EMBL" id="SBQ74826.1"/>
    </source>
</evidence>
<keyword evidence="1" id="KW-0862">Zinc</keyword>
<dbReference type="AlphaFoldDB" id="A0A1A8GSD1"/>
<feature type="region of interest" description="Disordered" evidence="2">
    <location>
        <begin position="1"/>
        <end position="33"/>
    </location>
</feature>
<dbReference type="GO" id="GO:0003676">
    <property type="term" value="F:nucleic acid binding"/>
    <property type="evidence" value="ECO:0007669"/>
    <property type="project" value="InterPro"/>
</dbReference>
<dbReference type="SUPFAM" id="SSF57756">
    <property type="entry name" value="Retrovirus zinc finger-like domains"/>
    <property type="match status" value="1"/>
</dbReference>
<keyword evidence="1" id="KW-0863">Zinc-finger</keyword>
<dbReference type="InterPro" id="IPR054722">
    <property type="entry name" value="PolX-like_BBD"/>
</dbReference>
<organism evidence="4">
    <name type="scientific">Nothobranchius korthausae</name>
    <dbReference type="NCBI Taxonomy" id="1143690"/>
    <lineage>
        <taxon>Eukaryota</taxon>
        <taxon>Metazoa</taxon>
        <taxon>Chordata</taxon>
        <taxon>Craniata</taxon>
        <taxon>Vertebrata</taxon>
        <taxon>Euteleostomi</taxon>
        <taxon>Actinopterygii</taxon>
        <taxon>Neopterygii</taxon>
        <taxon>Teleostei</taxon>
        <taxon>Neoteleostei</taxon>
        <taxon>Acanthomorphata</taxon>
        <taxon>Ovalentaria</taxon>
        <taxon>Atherinomorphae</taxon>
        <taxon>Cyprinodontiformes</taxon>
        <taxon>Nothobranchiidae</taxon>
        <taxon>Nothobranchius</taxon>
    </lineage>
</organism>
<protein>
    <submittedName>
        <fullName evidence="4">Zinc knuckle</fullName>
    </submittedName>
</protein>
<proteinExistence type="predicted"/>
<name>A0A1A8GSD1_9TELE</name>
<dbReference type="GO" id="GO:0008270">
    <property type="term" value="F:zinc ion binding"/>
    <property type="evidence" value="ECO:0007669"/>
    <property type="project" value="UniProtKB-KW"/>
</dbReference>
<dbReference type="Pfam" id="PF22936">
    <property type="entry name" value="Pol_BBD"/>
    <property type="match status" value="1"/>
</dbReference>
<dbReference type="InterPro" id="IPR036875">
    <property type="entry name" value="Znf_CCHC_sf"/>
</dbReference>